<feature type="region of interest" description="Disordered" evidence="1">
    <location>
        <begin position="32"/>
        <end position="90"/>
    </location>
</feature>
<keyword evidence="2" id="KW-0732">Signal</keyword>
<dbReference type="RefSeq" id="WP_238234822.1">
    <property type="nucleotide sequence ID" value="NZ_BPQQ01000019.1"/>
</dbReference>
<gene>
    <name evidence="3" type="ORF">GMJLKIPL_1855</name>
</gene>
<evidence type="ECO:0000256" key="1">
    <source>
        <dbReference type="SAM" id="MobiDB-lite"/>
    </source>
</evidence>
<accession>A0ABQ4SC42</accession>
<evidence type="ECO:0000313" key="4">
    <source>
        <dbReference type="Proteomes" id="UP001055153"/>
    </source>
</evidence>
<proteinExistence type="predicted"/>
<feature type="compositionally biased region" description="Basic and acidic residues" evidence="1">
    <location>
        <begin position="61"/>
        <end position="81"/>
    </location>
</feature>
<evidence type="ECO:0000256" key="2">
    <source>
        <dbReference type="SAM" id="SignalP"/>
    </source>
</evidence>
<feature type="chain" id="PRO_5046613766" evidence="2">
    <location>
        <begin position="25"/>
        <end position="90"/>
    </location>
</feature>
<dbReference type="EMBL" id="BPQQ01000019">
    <property type="protein sequence ID" value="GJD99937.1"/>
    <property type="molecule type" value="Genomic_DNA"/>
</dbReference>
<evidence type="ECO:0000313" key="3">
    <source>
        <dbReference type="EMBL" id="GJD99937.1"/>
    </source>
</evidence>
<keyword evidence="4" id="KW-1185">Reference proteome</keyword>
<name>A0ABQ4SC42_9HYPH</name>
<sequence length="90" mass="9418">MRITTARITTAMVALALLAAPVMAGFVLAAEEPRGLPEGANPSATRADESKGPEKAGPGRRTLDHTGRPEPTEPLVHDRQKPSNAPAVAR</sequence>
<reference evidence="3" key="1">
    <citation type="journal article" date="2021" name="Front. Microbiol.">
        <title>Comprehensive Comparative Genomics and Phenotyping of Methylobacterium Species.</title>
        <authorList>
            <person name="Alessa O."/>
            <person name="Ogura Y."/>
            <person name="Fujitani Y."/>
            <person name="Takami H."/>
            <person name="Hayashi T."/>
            <person name="Sahin N."/>
            <person name="Tani A."/>
        </authorList>
    </citation>
    <scope>NUCLEOTIDE SEQUENCE</scope>
    <source>
        <strain evidence="3">DSM 17168</strain>
    </source>
</reference>
<dbReference type="Proteomes" id="UP001055153">
    <property type="component" value="Unassembled WGS sequence"/>
</dbReference>
<protein>
    <submittedName>
        <fullName evidence="3">Uncharacterized protein</fullName>
    </submittedName>
</protein>
<reference evidence="3" key="2">
    <citation type="submission" date="2021-08" db="EMBL/GenBank/DDBJ databases">
        <authorList>
            <person name="Tani A."/>
            <person name="Ola A."/>
            <person name="Ogura Y."/>
            <person name="Katsura K."/>
            <person name="Hayashi T."/>
        </authorList>
    </citation>
    <scope>NUCLEOTIDE SEQUENCE</scope>
    <source>
        <strain evidence="3">DSM 17168</strain>
    </source>
</reference>
<organism evidence="3 4">
    <name type="scientific">Methylobacterium isbiliense</name>
    <dbReference type="NCBI Taxonomy" id="315478"/>
    <lineage>
        <taxon>Bacteria</taxon>
        <taxon>Pseudomonadati</taxon>
        <taxon>Pseudomonadota</taxon>
        <taxon>Alphaproteobacteria</taxon>
        <taxon>Hyphomicrobiales</taxon>
        <taxon>Methylobacteriaceae</taxon>
        <taxon>Methylobacterium</taxon>
    </lineage>
</organism>
<comment type="caution">
    <text evidence="3">The sequence shown here is derived from an EMBL/GenBank/DDBJ whole genome shotgun (WGS) entry which is preliminary data.</text>
</comment>
<feature type="signal peptide" evidence="2">
    <location>
        <begin position="1"/>
        <end position="24"/>
    </location>
</feature>